<feature type="compositionally biased region" description="Polar residues" evidence="6">
    <location>
        <begin position="382"/>
        <end position="392"/>
    </location>
</feature>
<dbReference type="SUPFAM" id="SSF57850">
    <property type="entry name" value="RING/U-box"/>
    <property type="match status" value="2"/>
</dbReference>
<dbReference type="SMART" id="SM00290">
    <property type="entry name" value="ZnF_UBP"/>
    <property type="match status" value="1"/>
</dbReference>
<evidence type="ECO:0000313" key="10">
    <source>
        <dbReference type="Proteomes" id="UP001213681"/>
    </source>
</evidence>
<feature type="compositionally biased region" description="Low complexity" evidence="6">
    <location>
        <begin position="83"/>
        <end position="118"/>
    </location>
</feature>
<dbReference type="GO" id="GO:0007265">
    <property type="term" value="P:Ras protein signal transduction"/>
    <property type="evidence" value="ECO:0007669"/>
    <property type="project" value="TreeGrafter"/>
</dbReference>
<evidence type="ECO:0000256" key="2">
    <source>
        <dbReference type="ARBA" id="ARBA00022771"/>
    </source>
</evidence>
<accession>A0AAD6BYM3</accession>
<dbReference type="GO" id="GO:0061630">
    <property type="term" value="F:ubiquitin protein ligase activity"/>
    <property type="evidence" value="ECO:0007669"/>
    <property type="project" value="TreeGrafter"/>
</dbReference>
<keyword evidence="2 4" id="KW-0863">Zinc-finger</keyword>
<gene>
    <name evidence="9" type="ORF">N7458_009425</name>
</gene>
<reference evidence="9" key="1">
    <citation type="submission" date="2022-12" db="EMBL/GenBank/DDBJ databases">
        <authorList>
            <person name="Petersen C."/>
        </authorList>
    </citation>
    <scope>NUCLEOTIDE SEQUENCE</scope>
    <source>
        <strain evidence="9">IBT 16125</strain>
    </source>
</reference>
<keyword evidence="1" id="KW-0479">Metal-binding</keyword>
<evidence type="ECO:0000256" key="5">
    <source>
        <dbReference type="SAM" id="Coils"/>
    </source>
</evidence>
<keyword evidence="3" id="KW-0862">Zinc</keyword>
<dbReference type="PROSITE" id="PS50271">
    <property type="entry name" value="ZF_UBP"/>
    <property type="match status" value="1"/>
</dbReference>
<dbReference type="RefSeq" id="XP_056761656.1">
    <property type="nucleotide sequence ID" value="XM_056912807.1"/>
</dbReference>
<dbReference type="Pfam" id="PF13639">
    <property type="entry name" value="zf-RING_2"/>
    <property type="match status" value="1"/>
</dbReference>
<feature type="region of interest" description="Disordered" evidence="6">
    <location>
        <begin position="717"/>
        <end position="748"/>
    </location>
</feature>
<evidence type="ECO:0000259" key="7">
    <source>
        <dbReference type="PROSITE" id="PS50089"/>
    </source>
</evidence>
<evidence type="ECO:0000256" key="1">
    <source>
        <dbReference type="ARBA" id="ARBA00022723"/>
    </source>
</evidence>
<sequence>MPAYFYHLSLEVLHKPHPPKSVATASSLALDSVWEALLPFQKRARRSTSTPTSSGGDSLAQFTQSHGHTPGKEFTLERRFKHASTSSSSDSSSRAAQHSPSSSLPANNYPSTSPNSPSDLQNDVRAGAILIDCIDMVPPDDVSGKRTQKRGSTAVPAAGNDDNLVAAGIGTDILGGLRTKGRYIPLDQEVGDSVWGIVHLYRDVQETPYLAGNEDDYPTYLKGSAAAARHPSEQQSGGTSRTQPHSRGKGSADLATYPFPVTVSSSGKEEDECSTLCILAVPSYLSPPDFLGFVGENTMDDVSHFRMIRTPRANRYMVLMKFRNGRKAKEWQKEWNGKVFNSMEPETCHVVFVKSVEIQVVEPKPPSTADAGALSPSHKHPVSSSGQATLSTKPLAPPTPALIELPTCPVCLERMDETTGLLTIICQHVFHCTCLQKWKGSGCPVCRYTQDDFRKGTASTDSDEEPAECSVCHTDSNLWACLICGSVGCGRYDGAHAFDHWKQTAHAFAMDLNSQRVWDYVGDAYVHRIIQSKTDGKLVELPAADHSALDPPDWADAVPREKLENMSVEYTHLLTSQLESQRAYFEEIVERAADKASQASAAAATAEEAAREATARLAELQAQYEALSSDSIPSMEREQGRLEKRAEKFEALARRMEKDYREEKTINASLMERLEHMSTENVAMKGEVDQLKAEIVDLQEQSRDLTFFISGSQKLQGAGEDIEQGTVSVPDPPAEVAKKKRNRGKGRK</sequence>
<proteinExistence type="predicted"/>
<dbReference type="AlphaFoldDB" id="A0AAD6BYM3"/>
<keyword evidence="5" id="KW-0175">Coiled coil</keyword>
<name>A0AAD6BYM3_9EURO</name>
<dbReference type="InterPro" id="IPR034931">
    <property type="entry name" value="ETP1_RRM"/>
</dbReference>
<dbReference type="Pfam" id="PF02148">
    <property type="entry name" value="zf-UBP"/>
    <property type="match status" value="1"/>
</dbReference>
<keyword evidence="10" id="KW-1185">Reference proteome</keyword>
<evidence type="ECO:0000313" key="9">
    <source>
        <dbReference type="EMBL" id="KAJ5438427.1"/>
    </source>
</evidence>
<feature type="region of interest" description="Disordered" evidence="6">
    <location>
        <begin position="43"/>
        <end position="121"/>
    </location>
</feature>
<dbReference type="Proteomes" id="UP001213681">
    <property type="component" value="Unassembled WGS sequence"/>
</dbReference>
<evidence type="ECO:0000256" key="6">
    <source>
        <dbReference type="SAM" id="MobiDB-lite"/>
    </source>
</evidence>
<dbReference type="InterPro" id="IPR001841">
    <property type="entry name" value="Znf_RING"/>
</dbReference>
<feature type="region of interest" description="Disordered" evidence="6">
    <location>
        <begin position="364"/>
        <end position="395"/>
    </location>
</feature>
<reference evidence="9" key="2">
    <citation type="journal article" date="2023" name="IMA Fungus">
        <title>Comparative genomic study of the Penicillium genus elucidates a diverse pangenome and 15 lateral gene transfer events.</title>
        <authorList>
            <person name="Petersen C."/>
            <person name="Sorensen T."/>
            <person name="Nielsen M.R."/>
            <person name="Sondergaard T.E."/>
            <person name="Sorensen J.L."/>
            <person name="Fitzpatrick D.A."/>
            <person name="Frisvad J.C."/>
            <person name="Nielsen K.L."/>
        </authorList>
    </citation>
    <scope>NUCLEOTIDE SEQUENCE</scope>
    <source>
        <strain evidence="9">IBT 16125</strain>
    </source>
</reference>
<feature type="region of interest" description="Disordered" evidence="6">
    <location>
        <begin position="139"/>
        <end position="158"/>
    </location>
</feature>
<feature type="region of interest" description="Disordered" evidence="6">
    <location>
        <begin position="225"/>
        <end position="254"/>
    </location>
</feature>
<dbReference type="PANTHER" id="PTHR24007">
    <property type="entry name" value="BRCA1-ASSOCIATED PROTEIN"/>
    <property type="match status" value="1"/>
</dbReference>
<dbReference type="CDD" id="cd12717">
    <property type="entry name" value="RRM_ETP1"/>
    <property type="match status" value="1"/>
</dbReference>
<feature type="domain" description="UBP-type" evidence="8">
    <location>
        <begin position="441"/>
        <end position="545"/>
    </location>
</feature>
<dbReference type="SMART" id="SM00184">
    <property type="entry name" value="RING"/>
    <property type="match status" value="1"/>
</dbReference>
<protein>
    <submittedName>
        <fullName evidence="9">RING finger protein ETP1</fullName>
    </submittedName>
</protein>
<organism evidence="9 10">
    <name type="scientific">Penicillium daleae</name>
    <dbReference type="NCBI Taxonomy" id="63821"/>
    <lineage>
        <taxon>Eukaryota</taxon>
        <taxon>Fungi</taxon>
        <taxon>Dikarya</taxon>
        <taxon>Ascomycota</taxon>
        <taxon>Pezizomycotina</taxon>
        <taxon>Eurotiomycetes</taxon>
        <taxon>Eurotiomycetidae</taxon>
        <taxon>Eurotiales</taxon>
        <taxon>Aspergillaceae</taxon>
        <taxon>Penicillium</taxon>
    </lineage>
</organism>
<comment type="caution">
    <text evidence="9">The sequence shown here is derived from an EMBL/GenBank/DDBJ whole genome shotgun (WGS) entry which is preliminary data.</text>
</comment>
<dbReference type="GeneID" id="81603050"/>
<dbReference type="GO" id="GO:0008270">
    <property type="term" value="F:zinc ion binding"/>
    <property type="evidence" value="ECO:0007669"/>
    <property type="project" value="UniProtKB-KW"/>
</dbReference>
<evidence type="ECO:0000256" key="3">
    <source>
        <dbReference type="ARBA" id="ARBA00022833"/>
    </source>
</evidence>
<dbReference type="EMBL" id="JAPVEA010000008">
    <property type="protein sequence ID" value="KAJ5438427.1"/>
    <property type="molecule type" value="Genomic_DNA"/>
</dbReference>
<dbReference type="Pfam" id="PF07576">
    <property type="entry name" value="BRAP2"/>
    <property type="match status" value="1"/>
</dbReference>
<evidence type="ECO:0000256" key="4">
    <source>
        <dbReference type="PROSITE-ProRule" id="PRU00502"/>
    </source>
</evidence>
<dbReference type="InterPro" id="IPR011422">
    <property type="entry name" value="BRAP2/ETP1_RRM"/>
</dbReference>
<dbReference type="PANTHER" id="PTHR24007:SF7">
    <property type="entry name" value="BRCA1-ASSOCIATED PROTEIN"/>
    <property type="match status" value="1"/>
</dbReference>
<feature type="coiled-coil region" evidence="5">
    <location>
        <begin position="589"/>
        <end position="701"/>
    </location>
</feature>
<feature type="compositionally biased region" description="Polar residues" evidence="6">
    <location>
        <begin position="233"/>
        <end position="245"/>
    </location>
</feature>
<evidence type="ECO:0000259" key="8">
    <source>
        <dbReference type="PROSITE" id="PS50271"/>
    </source>
</evidence>
<dbReference type="PROSITE" id="PS50089">
    <property type="entry name" value="ZF_RING_2"/>
    <property type="match status" value="1"/>
</dbReference>
<dbReference type="InterPro" id="IPR013083">
    <property type="entry name" value="Znf_RING/FYVE/PHD"/>
</dbReference>
<dbReference type="GO" id="GO:0016567">
    <property type="term" value="P:protein ubiquitination"/>
    <property type="evidence" value="ECO:0007669"/>
    <property type="project" value="TreeGrafter"/>
</dbReference>
<dbReference type="Gene3D" id="3.30.40.10">
    <property type="entry name" value="Zinc/RING finger domain, C3HC4 (zinc finger)"/>
    <property type="match status" value="2"/>
</dbReference>
<feature type="domain" description="RING-type" evidence="7">
    <location>
        <begin position="408"/>
        <end position="447"/>
    </location>
</feature>
<dbReference type="CDD" id="cd16457">
    <property type="entry name" value="RING-H2_BRAP2"/>
    <property type="match status" value="1"/>
</dbReference>
<dbReference type="GO" id="GO:0005737">
    <property type="term" value="C:cytoplasm"/>
    <property type="evidence" value="ECO:0007669"/>
    <property type="project" value="TreeGrafter"/>
</dbReference>
<dbReference type="InterPro" id="IPR001607">
    <property type="entry name" value="Znf_UBP"/>
</dbReference>
<feature type="compositionally biased region" description="Basic residues" evidence="6">
    <location>
        <begin position="738"/>
        <end position="748"/>
    </location>
</feature>
<dbReference type="InterPro" id="IPR047243">
    <property type="entry name" value="RING-H2_BRAP2"/>
</dbReference>